<accession>A0A4C1V468</accession>
<organism evidence="1 2">
    <name type="scientific">Eumeta variegata</name>
    <name type="common">Bagworm moth</name>
    <name type="synonym">Eumeta japonica</name>
    <dbReference type="NCBI Taxonomy" id="151549"/>
    <lineage>
        <taxon>Eukaryota</taxon>
        <taxon>Metazoa</taxon>
        <taxon>Ecdysozoa</taxon>
        <taxon>Arthropoda</taxon>
        <taxon>Hexapoda</taxon>
        <taxon>Insecta</taxon>
        <taxon>Pterygota</taxon>
        <taxon>Neoptera</taxon>
        <taxon>Endopterygota</taxon>
        <taxon>Lepidoptera</taxon>
        <taxon>Glossata</taxon>
        <taxon>Ditrysia</taxon>
        <taxon>Tineoidea</taxon>
        <taxon>Psychidae</taxon>
        <taxon>Oiketicinae</taxon>
        <taxon>Eumeta</taxon>
    </lineage>
</organism>
<dbReference type="Proteomes" id="UP000299102">
    <property type="component" value="Unassembled WGS sequence"/>
</dbReference>
<dbReference type="EMBL" id="BGZK01000272">
    <property type="protein sequence ID" value="GBP33330.1"/>
    <property type="molecule type" value="Genomic_DNA"/>
</dbReference>
<comment type="caution">
    <text evidence="1">The sequence shown here is derived from an EMBL/GenBank/DDBJ whole genome shotgun (WGS) entry which is preliminary data.</text>
</comment>
<keyword evidence="2" id="KW-1185">Reference proteome</keyword>
<dbReference type="AlphaFoldDB" id="A0A4C1V468"/>
<evidence type="ECO:0000313" key="1">
    <source>
        <dbReference type="EMBL" id="GBP33330.1"/>
    </source>
</evidence>
<reference evidence="1 2" key="1">
    <citation type="journal article" date="2019" name="Commun. Biol.">
        <title>The bagworm genome reveals a unique fibroin gene that provides high tensile strength.</title>
        <authorList>
            <person name="Kono N."/>
            <person name="Nakamura H."/>
            <person name="Ohtoshi R."/>
            <person name="Tomita M."/>
            <person name="Numata K."/>
            <person name="Arakawa K."/>
        </authorList>
    </citation>
    <scope>NUCLEOTIDE SEQUENCE [LARGE SCALE GENOMIC DNA]</scope>
</reference>
<sequence length="149" mass="17084">MFIVKDEHKQNLVRKVITFPRQTRETSSKARLPEHLRSNIGFDTVVTPFPTAISIRRRVKGDTHSSIFHCLDVRSFRSCAGAGNNNGIDFIHWNKFTRPNNVDVVFENYSRMKMFRIFRLTKALAGGGALNPRKSLYTLHGYADVESKN</sequence>
<protein>
    <submittedName>
        <fullName evidence="1">Uncharacterized protein</fullName>
    </submittedName>
</protein>
<gene>
    <name evidence="1" type="ORF">EVAR_30919_1</name>
</gene>
<evidence type="ECO:0000313" key="2">
    <source>
        <dbReference type="Proteomes" id="UP000299102"/>
    </source>
</evidence>
<proteinExistence type="predicted"/>
<name>A0A4C1V468_EUMVA</name>